<evidence type="ECO:0000256" key="4">
    <source>
        <dbReference type="ARBA" id="ARBA00023136"/>
    </source>
</evidence>
<feature type="region of interest" description="Disordered" evidence="5">
    <location>
        <begin position="376"/>
        <end position="402"/>
    </location>
</feature>
<protein>
    <submittedName>
        <fullName evidence="7">Uncharacterized protein</fullName>
    </submittedName>
</protein>
<dbReference type="GO" id="GO:0015271">
    <property type="term" value="F:outward rectifier potassium channel activity"/>
    <property type="evidence" value="ECO:0007669"/>
    <property type="project" value="TreeGrafter"/>
</dbReference>
<evidence type="ECO:0000256" key="2">
    <source>
        <dbReference type="ARBA" id="ARBA00022692"/>
    </source>
</evidence>
<evidence type="ECO:0000256" key="3">
    <source>
        <dbReference type="ARBA" id="ARBA00022989"/>
    </source>
</evidence>
<gene>
    <name evidence="7" type="ORF">HKI87_02g14170</name>
</gene>
<dbReference type="InterPro" id="IPR003280">
    <property type="entry name" value="2pore_dom_K_chnl"/>
</dbReference>
<keyword evidence="3 6" id="KW-1133">Transmembrane helix</keyword>
<feature type="region of interest" description="Disordered" evidence="5">
    <location>
        <begin position="1"/>
        <end position="49"/>
    </location>
</feature>
<organism evidence="7 8">
    <name type="scientific">Chloropicon roscoffensis</name>
    <dbReference type="NCBI Taxonomy" id="1461544"/>
    <lineage>
        <taxon>Eukaryota</taxon>
        <taxon>Viridiplantae</taxon>
        <taxon>Chlorophyta</taxon>
        <taxon>Chloropicophyceae</taxon>
        <taxon>Chloropicales</taxon>
        <taxon>Chloropicaceae</taxon>
        <taxon>Chloropicon</taxon>
    </lineage>
</organism>
<dbReference type="Gene3D" id="1.10.287.70">
    <property type="match status" value="2"/>
</dbReference>
<evidence type="ECO:0000313" key="8">
    <source>
        <dbReference type="Proteomes" id="UP001472866"/>
    </source>
</evidence>
<proteinExistence type="predicted"/>
<dbReference type="GO" id="GO:0005886">
    <property type="term" value="C:plasma membrane"/>
    <property type="evidence" value="ECO:0007669"/>
    <property type="project" value="TreeGrafter"/>
</dbReference>
<feature type="transmembrane region" description="Helical" evidence="6">
    <location>
        <begin position="318"/>
        <end position="339"/>
    </location>
</feature>
<feature type="transmembrane region" description="Helical" evidence="6">
    <location>
        <begin position="184"/>
        <end position="207"/>
    </location>
</feature>
<feature type="transmembrane region" description="Helical" evidence="6">
    <location>
        <begin position="264"/>
        <end position="286"/>
    </location>
</feature>
<dbReference type="GO" id="GO:0030322">
    <property type="term" value="P:stabilization of membrane potential"/>
    <property type="evidence" value="ECO:0007669"/>
    <property type="project" value="TreeGrafter"/>
</dbReference>
<dbReference type="Proteomes" id="UP001472866">
    <property type="component" value="Chromosome 02"/>
</dbReference>
<evidence type="ECO:0000256" key="5">
    <source>
        <dbReference type="SAM" id="MobiDB-lite"/>
    </source>
</evidence>
<evidence type="ECO:0000256" key="6">
    <source>
        <dbReference type="SAM" id="Phobius"/>
    </source>
</evidence>
<keyword evidence="4 6" id="KW-0472">Membrane</keyword>
<feature type="transmembrane region" description="Helical" evidence="6">
    <location>
        <begin position="154"/>
        <end position="172"/>
    </location>
</feature>
<dbReference type="AlphaFoldDB" id="A0AAX4P1R2"/>
<reference evidence="7 8" key="1">
    <citation type="submission" date="2024-03" db="EMBL/GenBank/DDBJ databases">
        <title>Complete genome sequence of the green alga Chloropicon roscoffensis RCC1871.</title>
        <authorList>
            <person name="Lemieux C."/>
            <person name="Pombert J.-F."/>
            <person name="Otis C."/>
            <person name="Turmel M."/>
        </authorList>
    </citation>
    <scope>NUCLEOTIDE SEQUENCE [LARGE SCALE GENOMIC DNA]</scope>
    <source>
        <strain evidence="7 8">RCC1871</strain>
    </source>
</reference>
<dbReference type="GO" id="GO:0022841">
    <property type="term" value="F:potassium ion leak channel activity"/>
    <property type="evidence" value="ECO:0007669"/>
    <property type="project" value="TreeGrafter"/>
</dbReference>
<feature type="compositionally biased region" description="Polar residues" evidence="5">
    <location>
        <begin position="31"/>
        <end position="49"/>
    </location>
</feature>
<keyword evidence="2 6" id="KW-0812">Transmembrane</keyword>
<sequence>MEEPLLDRGAARSSGAGEDGDHEMGKRMKNVVSSSREGNADPSSSDIGEQIRDMQNNFLVGMTRDGGGLEEDLRRRSEGLQPAEGTSGTSRTRMKRSQSIVSLARDGAQSVLESTKSRGTVALLSFHVCLTALWAILGAFYYMWRLDWSFDGAVYFMFQAGYGVGFGGPLVLNRGDNDRISIDVLYFTTVVVCLIGSLSVFSLYAFFFHEFQLHAFQSHLDKESKSAFQARSNKKKKMAAYVSRSFHWVCLGWMNDLLGLQLPAVAYASIAMILVLAMGVGIGVGCEGLDFHEALYFTVSTVQTSGLAAPKEKPKSEVMCTLLVIVGVPTYAAFCSLLLERIVRPYTTRLRRKMMRHRLASHDNSLLQSIRSNRINSNPRIGLPQGGATAHGGGGRQQPAAALQEPDMYNGNFVTVSVPREKRGRSASQIRATATTSEGLIWAEYLEVELMRMGILELETLQSVWENFCRLENSSAHAVT</sequence>
<evidence type="ECO:0000313" key="7">
    <source>
        <dbReference type="EMBL" id="WZN59889.1"/>
    </source>
</evidence>
<feature type="region of interest" description="Disordered" evidence="5">
    <location>
        <begin position="73"/>
        <end position="96"/>
    </location>
</feature>
<feature type="compositionally biased region" description="Polar residues" evidence="5">
    <location>
        <begin position="84"/>
        <end position="96"/>
    </location>
</feature>
<accession>A0AAX4P1R2</accession>
<keyword evidence="8" id="KW-1185">Reference proteome</keyword>
<comment type="subcellular location">
    <subcellularLocation>
        <location evidence="1">Membrane</location>
        <topology evidence="1">Multi-pass membrane protein</topology>
    </subcellularLocation>
</comment>
<feature type="compositionally biased region" description="Basic and acidic residues" evidence="5">
    <location>
        <begin position="1"/>
        <end position="10"/>
    </location>
</feature>
<dbReference type="EMBL" id="CP151502">
    <property type="protein sequence ID" value="WZN59889.1"/>
    <property type="molecule type" value="Genomic_DNA"/>
</dbReference>
<feature type="transmembrane region" description="Helical" evidence="6">
    <location>
        <begin position="121"/>
        <end position="142"/>
    </location>
</feature>
<dbReference type="PANTHER" id="PTHR11003">
    <property type="entry name" value="POTASSIUM CHANNEL, SUBFAMILY K"/>
    <property type="match status" value="1"/>
</dbReference>
<dbReference type="PANTHER" id="PTHR11003:SF291">
    <property type="entry name" value="IP11374P"/>
    <property type="match status" value="1"/>
</dbReference>
<dbReference type="SUPFAM" id="SSF81324">
    <property type="entry name" value="Voltage-gated potassium channels"/>
    <property type="match status" value="1"/>
</dbReference>
<evidence type="ECO:0000256" key="1">
    <source>
        <dbReference type="ARBA" id="ARBA00004141"/>
    </source>
</evidence>
<name>A0AAX4P1R2_9CHLO</name>